<sequence>MSIGNHLPRIHFKLRLKSFSKGYGLGCNHLF</sequence>
<reference evidence="1 2" key="1">
    <citation type="submission" date="2007-03" db="EMBL/GenBank/DDBJ databases">
        <authorList>
            <person name="Stal L."/>
            <person name="Ferriera S."/>
            <person name="Johnson J."/>
            <person name="Kravitz S."/>
            <person name="Beeson K."/>
            <person name="Sutton G."/>
            <person name="Rogers Y.-H."/>
            <person name="Friedman R."/>
            <person name="Frazier M."/>
            <person name="Venter J.C."/>
        </authorList>
    </citation>
    <scope>NUCLEOTIDE SEQUENCE [LARGE SCALE GENOMIC DNA]</scope>
    <source>
        <strain evidence="1 2">CCY0110</strain>
    </source>
</reference>
<keyword evidence="2" id="KW-1185">Reference proteome</keyword>
<evidence type="ECO:0000313" key="2">
    <source>
        <dbReference type="Proteomes" id="UP000003781"/>
    </source>
</evidence>
<dbReference type="AlphaFoldDB" id="A3IIU6"/>
<protein>
    <submittedName>
        <fullName evidence="1">Uncharacterized protein</fullName>
    </submittedName>
</protein>
<name>A3IIU6_9CHRO</name>
<dbReference type="EMBL" id="AAXW01000002">
    <property type="protein sequence ID" value="EAZ93728.1"/>
    <property type="molecule type" value="Genomic_DNA"/>
</dbReference>
<gene>
    <name evidence="1" type="ORF">CY0110_18072</name>
</gene>
<evidence type="ECO:0000313" key="1">
    <source>
        <dbReference type="EMBL" id="EAZ93728.1"/>
    </source>
</evidence>
<organism evidence="1 2">
    <name type="scientific">Crocosphaera chwakensis CCY0110</name>
    <dbReference type="NCBI Taxonomy" id="391612"/>
    <lineage>
        <taxon>Bacteria</taxon>
        <taxon>Bacillati</taxon>
        <taxon>Cyanobacteriota</taxon>
        <taxon>Cyanophyceae</taxon>
        <taxon>Oscillatoriophycideae</taxon>
        <taxon>Chroococcales</taxon>
        <taxon>Aphanothecaceae</taxon>
        <taxon>Crocosphaera</taxon>
        <taxon>Crocosphaera chwakensis</taxon>
    </lineage>
</organism>
<proteinExistence type="predicted"/>
<comment type="caution">
    <text evidence="1">The sequence shown here is derived from an EMBL/GenBank/DDBJ whole genome shotgun (WGS) entry which is preliminary data.</text>
</comment>
<accession>A3IIU6</accession>
<dbReference type="Proteomes" id="UP000003781">
    <property type="component" value="Unassembled WGS sequence"/>
</dbReference>